<dbReference type="Proteomes" id="UP000774283">
    <property type="component" value="Unassembled WGS sequence"/>
</dbReference>
<keyword evidence="2" id="KW-0472">Membrane</keyword>
<keyword evidence="2" id="KW-0812">Transmembrane</keyword>
<dbReference type="RefSeq" id="WP_168447743.1">
    <property type="nucleotide sequence ID" value="NZ_JAAXOW010000003.1"/>
</dbReference>
<name>A0A9X5IPY4_9MICO</name>
<sequence length="144" mass="15203">MSETSPSGPSTDPAPDPLAERYGTVAPDARARRLRVAALWTVGIVGTVAAAWSGWSMVASEKFTTQDVGFAVQGPEAVTVTFNVTKDADLTLDCRLVALNTAYGQVGFRDVTIGPGTSERETFTVEVRTSELATTGMVESCTAR</sequence>
<dbReference type="EMBL" id="JAAXOW010000003">
    <property type="protein sequence ID" value="NKX93677.1"/>
    <property type="molecule type" value="Genomic_DNA"/>
</dbReference>
<evidence type="ECO:0000313" key="3">
    <source>
        <dbReference type="EMBL" id="NKX93677.1"/>
    </source>
</evidence>
<evidence type="ECO:0000256" key="2">
    <source>
        <dbReference type="SAM" id="Phobius"/>
    </source>
</evidence>
<dbReference type="Pfam" id="PF14155">
    <property type="entry name" value="DUF4307"/>
    <property type="match status" value="1"/>
</dbReference>
<comment type="caution">
    <text evidence="3">The sequence shown here is derived from an EMBL/GenBank/DDBJ whole genome shotgun (WGS) entry which is preliminary data.</text>
</comment>
<accession>A0A9X5IPY4</accession>
<evidence type="ECO:0000256" key="1">
    <source>
        <dbReference type="SAM" id="MobiDB-lite"/>
    </source>
</evidence>
<keyword evidence="2" id="KW-1133">Transmembrane helix</keyword>
<protein>
    <submittedName>
        <fullName evidence="3">DUF4307 domain-containing protein</fullName>
    </submittedName>
</protein>
<dbReference type="AlphaFoldDB" id="A0A9X5IPY4"/>
<dbReference type="InterPro" id="IPR025443">
    <property type="entry name" value="DUF4307"/>
</dbReference>
<gene>
    <name evidence="3" type="ORF">HF995_10425</name>
</gene>
<feature type="compositionally biased region" description="Polar residues" evidence="1">
    <location>
        <begin position="1"/>
        <end position="10"/>
    </location>
</feature>
<feature type="region of interest" description="Disordered" evidence="1">
    <location>
        <begin position="1"/>
        <end position="23"/>
    </location>
</feature>
<organism evidence="3 4">
    <name type="scientific">Sanguibacter hominis ATCC BAA-789</name>
    <dbReference type="NCBI Taxonomy" id="1312740"/>
    <lineage>
        <taxon>Bacteria</taxon>
        <taxon>Bacillati</taxon>
        <taxon>Actinomycetota</taxon>
        <taxon>Actinomycetes</taxon>
        <taxon>Micrococcales</taxon>
        <taxon>Sanguibacteraceae</taxon>
        <taxon>Sanguibacter</taxon>
    </lineage>
</organism>
<reference evidence="3 4" key="1">
    <citation type="submission" date="2020-04" db="EMBL/GenBank/DDBJ databases">
        <title>MicrobeNet Type strains.</title>
        <authorList>
            <person name="Nicholson A.C."/>
        </authorList>
    </citation>
    <scope>NUCLEOTIDE SEQUENCE [LARGE SCALE GENOMIC DNA]</scope>
    <source>
        <strain evidence="3 4">ATCC BAA-789</strain>
    </source>
</reference>
<keyword evidence="4" id="KW-1185">Reference proteome</keyword>
<proteinExistence type="predicted"/>
<evidence type="ECO:0000313" key="4">
    <source>
        <dbReference type="Proteomes" id="UP000774283"/>
    </source>
</evidence>
<feature type="transmembrane region" description="Helical" evidence="2">
    <location>
        <begin position="36"/>
        <end position="55"/>
    </location>
</feature>